<dbReference type="SUPFAM" id="SSF56112">
    <property type="entry name" value="Protein kinase-like (PK-like)"/>
    <property type="match status" value="1"/>
</dbReference>
<evidence type="ECO:0000313" key="3">
    <source>
        <dbReference type="Proteomes" id="UP001431429"/>
    </source>
</evidence>
<dbReference type="InterPro" id="IPR011009">
    <property type="entry name" value="Kinase-like_dom_sf"/>
</dbReference>
<sequence>MVNDQQSGAYHGEAMGTGHRAPFAQERVPGVDSVRAHDTGKEPGERLFGGSGNVYSEPPGNGSGQDGQGGSRGQGAGSRARHELPFVTPQGVHHTLHVQLGPDRPRLVRPPVLARPVQSEEWKGVQVRLPASESGNHIAYSLLEAETAAALALHCGYGGTRFRGLFPVPVGYDMNAPEPFILYAAPRGRPVSALNQGVSTGDQRIIERDLVLAVRLMEVVGLVHQGIVPAAVRWDGQGAQLWDLGSITRIGRPRTPCGVPPFASPEQRTGVGETDARDALWSVGQVLHQIVTGRPGSADGPSPDLARHRSLAQTLTPVFAPLATGRPSAAALLDRLMPGADTQALNTALPDPLEPYRRDFDAAMGRKHASLVRAGRNTGTGPAPPDYPPGPTDSKGRRSARRQQDDWHVGGSTTPDGPGRGSRGDQHR</sequence>
<dbReference type="Gene3D" id="1.10.510.10">
    <property type="entry name" value="Transferase(Phosphotransferase) domain 1"/>
    <property type="match status" value="1"/>
</dbReference>
<evidence type="ECO:0008006" key="4">
    <source>
        <dbReference type="Google" id="ProtNLM"/>
    </source>
</evidence>
<protein>
    <recommendedName>
        <fullName evidence="4">Protein kinase domain-containing protein</fullName>
    </recommendedName>
</protein>
<feature type="compositionally biased region" description="Pro residues" evidence="1">
    <location>
        <begin position="382"/>
        <end position="391"/>
    </location>
</feature>
<feature type="region of interest" description="Disordered" evidence="1">
    <location>
        <begin position="1"/>
        <end position="79"/>
    </location>
</feature>
<comment type="caution">
    <text evidence="2">The sequence shown here is derived from an EMBL/GenBank/DDBJ whole genome shotgun (WGS) entry which is preliminary data.</text>
</comment>
<reference evidence="2" key="1">
    <citation type="submission" date="2022-06" db="EMBL/GenBank/DDBJ databases">
        <title>Genome public.</title>
        <authorList>
            <person name="Sun Q."/>
        </authorList>
    </citation>
    <scope>NUCLEOTIDE SEQUENCE</scope>
    <source>
        <strain evidence="2">CWNU-1</strain>
    </source>
</reference>
<name>A0ABT0UJN1_9ACTN</name>
<evidence type="ECO:0000256" key="1">
    <source>
        <dbReference type="SAM" id="MobiDB-lite"/>
    </source>
</evidence>
<dbReference type="RefSeq" id="WP_250919193.1">
    <property type="nucleotide sequence ID" value="NZ_JAMQAW010000009.1"/>
</dbReference>
<gene>
    <name evidence="2" type="ORF">NBG84_11160</name>
</gene>
<feature type="region of interest" description="Disordered" evidence="1">
    <location>
        <begin position="372"/>
        <end position="428"/>
    </location>
</feature>
<evidence type="ECO:0000313" key="2">
    <source>
        <dbReference type="EMBL" id="MCM2388843.1"/>
    </source>
</evidence>
<feature type="compositionally biased region" description="Basic and acidic residues" evidence="1">
    <location>
        <begin position="34"/>
        <end position="45"/>
    </location>
</feature>
<proteinExistence type="predicted"/>
<dbReference type="Proteomes" id="UP001431429">
    <property type="component" value="Unassembled WGS sequence"/>
</dbReference>
<dbReference type="EMBL" id="JAMQAW010000009">
    <property type="protein sequence ID" value="MCM2388843.1"/>
    <property type="molecule type" value="Genomic_DNA"/>
</dbReference>
<feature type="compositionally biased region" description="Gly residues" evidence="1">
    <location>
        <begin position="61"/>
        <end position="76"/>
    </location>
</feature>
<accession>A0ABT0UJN1</accession>
<organism evidence="2 3">
    <name type="scientific">Streptomyces albipurpureus</name>
    <dbReference type="NCBI Taxonomy" id="2897419"/>
    <lineage>
        <taxon>Bacteria</taxon>
        <taxon>Bacillati</taxon>
        <taxon>Actinomycetota</taxon>
        <taxon>Actinomycetes</taxon>
        <taxon>Kitasatosporales</taxon>
        <taxon>Streptomycetaceae</taxon>
        <taxon>Streptomyces</taxon>
    </lineage>
</organism>
<keyword evidence="3" id="KW-1185">Reference proteome</keyword>